<keyword evidence="2" id="KW-1185">Reference proteome</keyword>
<gene>
    <name evidence="1" type="ORF">PHO31112_04746</name>
</gene>
<dbReference type="Gene3D" id="3.30.2440.10">
    <property type="entry name" value="Secreted effector protein SifA"/>
    <property type="match status" value="1"/>
</dbReference>
<dbReference type="Proteomes" id="UP000343317">
    <property type="component" value="Unassembled WGS sequence"/>
</dbReference>
<sequence length="201" mass="22185">MLSLCGKLADFFRWSNKEAAKVAIFRLAHEGTAAQQLSFFCELKQYVTNEWQNSLTWQIFSDNPPVFHIGEVGIRGCTVSEIAPTDHIVFDLEDTCRLLCSMHYDGSSVISEFHRFAVGTVAGRSADSVLAAQERFLSDAPNLLSALKLIGLPQDHSFRDIGPTVERMVHEMTGDVDAAARAAHNAVNLTYLATLDELKAP</sequence>
<organism evidence="1 2">
    <name type="scientific">Pandoraea horticolens</name>
    <dbReference type="NCBI Taxonomy" id="2508298"/>
    <lineage>
        <taxon>Bacteria</taxon>
        <taxon>Pseudomonadati</taxon>
        <taxon>Pseudomonadota</taxon>
        <taxon>Betaproteobacteria</taxon>
        <taxon>Burkholderiales</taxon>
        <taxon>Burkholderiaceae</taxon>
        <taxon>Pandoraea</taxon>
    </lineage>
</organism>
<proteinExistence type="predicted"/>
<protein>
    <submittedName>
        <fullName evidence="1">Uncharacterized protein</fullName>
    </submittedName>
</protein>
<name>A0A5E4YSK9_9BURK</name>
<accession>A0A5E4YSK9</accession>
<evidence type="ECO:0000313" key="2">
    <source>
        <dbReference type="Proteomes" id="UP000343317"/>
    </source>
</evidence>
<dbReference type="EMBL" id="CABPSM010000020">
    <property type="protein sequence ID" value="VVE51874.1"/>
    <property type="molecule type" value="Genomic_DNA"/>
</dbReference>
<dbReference type="AlphaFoldDB" id="A0A5E4YSK9"/>
<reference evidence="1 2" key="1">
    <citation type="submission" date="2019-08" db="EMBL/GenBank/DDBJ databases">
        <authorList>
            <person name="Peeters C."/>
        </authorList>
    </citation>
    <scope>NUCLEOTIDE SEQUENCE [LARGE SCALE GENOMIC DNA]</scope>
    <source>
        <strain evidence="1 2">LMG 31112</strain>
    </source>
</reference>
<evidence type="ECO:0000313" key="1">
    <source>
        <dbReference type="EMBL" id="VVE51874.1"/>
    </source>
</evidence>